<feature type="domain" description="DNA2/NAM7 helicase helicase" evidence="1">
    <location>
        <begin position="145"/>
        <end position="205"/>
    </location>
</feature>
<dbReference type="InterPro" id="IPR027417">
    <property type="entry name" value="P-loop_NTPase"/>
</dbReference>
<feature type="domain" description="DNA2/NAM7 helicase helicase" evidence="1">
    <location>
        <begin position="281"/>
        <end position="350"/>
    </location>
</feature>
<name>A0A8S0WNZ3_9GAMM</name>
<dbReference type="InterPro" id="IPR045055">
    <property type="entry name" value="DNA2/NAM7-like"/>
</dbReference>
<organism evidence="3 4">
    <name type="scientific">Candidatus Methylobacter favarea</name>
    <dbReference type="NCBI Taxonomy" id="2707345"/>
    <lineage>
        <taxon>Bacteria</taxon>
        <taxon>Pseudomonadati</taxon>
        <taxon>Pseudomonadota</taxon>
        <taxon>Gammaproteobacteria</taxon>
        <taxon>Methylococcales</taxon>
        <taxon>Methylococcaceae</taxon>
        <taxon>Methylobacter</taxon>
    </lineage>
</organism>
<dbReference type="EMBL" id="CADCXN010000055">
    <property type="protein sequence ID" value="CAA9890675.1"/>
    <property type="molecule type" value="Genomic_DNA"/>
</dbReference>
<dbReference type="PANTHER" id="PTHR10887:SF495">
    <property type="entry name" value="HELICASE SENATAXIN ISOFORM X1-RELATED"/>
    <property type="match status" value="1"/>
</dbReference>
<dbReference type="Pfam" id="PF13087">
    <property type="entry name" value="AAA_12"/>
    <property type="match status" value="1"/>
</dbReference>
<dbReference type="Proteomes" id="UP000494216">
    <property type="component" value="Unassembled WGS sequence"/>
</dbReference>
<gene>
    <name evidence="3" type="ORF">METHB2_270005</name>
</gene>
<protein>
    <recommendedName>
        <fullName evidence="5">AAA family ATPase</fullName>
    </recommendedName>
</protein>
<dbReference type="InterPro" id="IPR041679">
    <property type="entry name" value="DNA2/NAM7-like_C"/>
</dbReference>
<evidence type="ECO:0000313" key="3">
    <source>
        <dbReference type="EMBL" id="CAA9890675.1"/>
    </source>
</evidence>
<dbReference type="RefSeq" id="WP_174625600.1">
    <property type="nucleotide sequence ID" value="NZ_CADCXN010000055.1"/>
</dbReference>
<reference evidence="3 4" key="1">
    <citation type="submission" date="2020-02" db="EMBL/GenBank/DDBJ databases">
        <authorList>
            <person name="Hogendoorn C."/>
        </authorList>
    </citation>
    <scope>NUCLEOTIDE SEQUENCE [LARGE SCALE GENOMIC DNA]</scope>
    <source>
        <strain evidence="3">METHB21</strain>
    </source>
</reference>
<proteinExistence type="predicted"/>
<keyword evidence="4" id="KW-1185">Reference proteome</keyword>
<accession>A0A8S0WNZ3</accession>
<sequence length="590" mass="67264">MGERYPYMHPESEVVIDFVEHIDHWLEYLSELMRNADKETMPKLKRQISYLLAFRTGANCNINHNRLLQYYYSNRAKKSGDDISMPGERLNADDRPTNKVKPDTEAKIKAFIDEFKAREGGSSMAIKPLAPIQSNYKAGDPAFKLISKALATEDLFFMQGPPGTGKTTAIVEIILQTIKAKPGARILISSETHVAVDNAFDRLAAQCSPELLDSMLRYPQFSITEFESPNTPQTDALSRADALWHKAHSVAPELTMNLWGTLEQGKTNDNGKMGLPRWQARNLAEMHQVIGVTCNQIDHLVDDETEMFDLAIVDECSKATMPEWLMAMSVAKKCILVGDHKQLPPTFCSEEAEALTKMDDHKERLIRNGVIERLFENLPMDMKGTLGKQFRMLPHIGQFISHHFYKGELQHHRTTTDHEFQDFGWFTYQSNGYRVPAQQGNEKKILVNEFEIRIIMARLAEIFERLKRAGGTRKLSVALITPYRAQSKTLRDTLSQHDFSEMLAVEVDTVDAFQGRQADIVFFSFVRNTGPATFYADDRRMNVAISRARDAVYLVGDIDYIRSKRLPVLDALARLPILIKHRKEGLIKYF</sequence>
<evidence type="ECO:0000259" key="2">
    <source>
        <dbReference type="Pfam" id="PF13087"/>
    </source>
</evidence>
<dbReference type="AlphaFoldDB" id="A0A8S0WNZ3"/>
<dbReference type="SUPFAM" id="SSF52540">
    <property type="entry name" value="P-loop containing nucleoside triphosphate hydrolases"/>
    <property type="match status" value="1"/>
</dbReference>
<dbReference type="CDD" id="cd18808">
    <property type="entry name" value="SF1_C_Upf1"/>
    <property type="match status" value="1"/>
</dbReference>
<dbReference type="Gene3D" id="3.40.50.300">
    <property type="entry name" value="P-loop containing nucleotide triphosphate hydrolases"/>
    <property type="match status" value="2"/>
</dbReference>
<comment type="caution">
    <text evidence="3">The sequence shown here is derived from an EMBL/GenBank/DDBJ whole genome shotgun (WGS) entry which is preliminary data.</text>
</comment>
<dbReference type="InterPro" id="IPR047187">
    <property type="entry name" value="SF1_C_Upf1"/>
</dbReference>
<dbReference type="GO" id="GO:0004386">
    <property type="term" value="F:helicase activity"/>
    <property type="evidence" value="ECO:0007669"/>
    <property type="project" value="InterPro"/>
</dbReference>
<evidence type="ECO:0000313" key="4">
    <source>
        <dbReference type="Proteomes" id="UP000494216"/>
    </source>
</evidence>
<dbReference type="Pfam" id="PF13086">
    <property type="entry name" value="AAA_11"/>
    <property type="match status" value="2"/>
</dbReference>
<dbReference type="InterPro" id="IPR041677">
    <property type="entry name" value="DNA2/NAM7_AAA_11"/>
</dbReference>
<dbReference type="PANTHER" id="PTHR10887">
    <property type="entry name" value="DNA2/NAM7 HELICASE FAMILY"/>
    <property type="match status" value="1"/>
</dbReference>
<feature type="domain" description="DNA2/NAM7 helicase-like C-terminal" evidence="2">
    <location>
        <begin position="371"/>
        <end position="558"/>
    </location>
</feature>
<evidence type="ECO:0008006" key="5">
    <source>
        <dbReference type="Google" id="ProtNLM"/>
    </source>
</evidence>
<evidence type="ECO:0000259" key="1">
    <source>
        <dbReference type="Pfam" id="PF13086"/>
    </source>
</evidence>